<evidence type="ECO:0000256" key="2">
    <source>
        <dbReference type="ARBA" id="ARBA00001947"/>
    </source>
</evidence>
<name>A0A8A1V3I5_STRR1</name>
<evidence type="ECO:0000256" key="10">
    <source>
        <dbReference type="ARBA" id="ARBA00023049"/>
    </source>
</evidence>
<proteinExistence type="inferred from homology"/>
<dbReference type="InterPro" id="IPR027268">
    <property type="entry name" value="Peptidase_M4/M1_CTD_sf"/>
</dbReference>
<dbReference type="Pfam" id="PF17900">
    <property type="entry name" value="Peptidase_M1_N"/>
    <property type="match status" value="1"/>
</dbReference>
<dbReference type="GO" id="GO:0006508">
    <property type="term" value="P:proteolysis"/>
    <property type="evidence" value="ECO:0007669"/>
    <property type="project" value="UniProtKB-KW"/>
</dbReference>
<evidence type="ECO:0000256" key="5">
    <source>
        <dbReference type="ARBA" id="ARBA00015611"/>
    </source>
</evidence>
<dbReference type="Gene3D" id="1.10.390.10">
    <property type="entry name" value="Neutral Protease Domain 2"/>
    <property type="match status" value="1"/>
</dbReference>
<protein>
    <recommendedName>
        <fullName evidence="5">Aminopeptidase N</fullName>
        <ecNumber evidence="4">3.4.11.2</ecNumber>
    </recommendedName>
    <alternativeName>
        <fullName evidence="11">Alanine aminopeptidase</fullName>
    </alternativeName>
    <alternativeName>
        <fullName evidence="12">Lysyl aminopeptidase</fullName>
    </alternativeName>
</protein>
<dbReference type="InterPro" id="IPR050344">
    <property type="entry name" value="Peptidase_M1_aminopeptidases"/>
</dbReference>
<evidence type="ECO:0000256" key="4">
    <source>
        <dbReference type="ARBA" id="ARBA00012564"/>
    </source>
</evidence>
<keyword evidence="13" id="KW-0732">Signal</keyword>
<dbReference type="GO" id="GO:0016285">
    <property type="term" value="F:alanyl aminopeptidase activity"/>
    <property type="evidence" value="ECO:0007669"/>
    <property type="project" value="UniProtKB-EC"/>
</dbReference>
<evidence type="ECO:0000256" key="12">
    <source>
        <dbReference type="ARBA" id="ARBA00031533"/>
    </source>
</evidence>
<comment type="cofactor">
    <cofactor evidence="2">
        <name>Zn(2+)</name>
        <dbReference type="ChEBI" id="CHEBI:29105"/>
    </cofactor>
</comment>
<keyword evidence="10" id="KW-0482">Metalloprotease</keyword>
<dbReference type="EC" id="3.4.11.2" evidence="4"/>
<dbReference type="Gene3D" id="2.60.40.1730">
    <property type="entry name" value="tricorn interacting facor f3 domain"/>
    <property type="match status" value="1"/>
</dbReference>
<keyword evidence="16" id="KW-0614">Plasmid</keyword>
<dbReference type="PANTHER" id="PTHR11533">
    <property type="entry name" value="PROTEASE M1 ZINC METALLOPROTEASE"/>
    <property type="match status" value="1"/>
</dbReference>
<evidence type="ECO:0000313" key="17">
    <source>
        <dbReference type="Proteomes" id="UP000011074"/>
    </source>
</evidence>
<evidence type="ECO:0000256" key="6">
    <source>
        <dbReference type="ARBA" id="ARBA00022670"/>
    </source>
</evidence>
<dbReference type="GO" id="GO:0008270">
    <property type="term" value="F:zinc ion binding"/>
    <property type="evidence" value="ECO:0007669"/>
    <property type="project" value="InterPro"/>
</dbReference>
<keyword evidence="8" id="KW-0378">Hydrolase</keyword>
<reference evidence="16" key="1">
    <citation type="submission" date="2012-12" db="EMBL/GenBank/DDBJ databases">
        <authorList>
            <person name="Pethick F.E."/>
            <person name="MacFadyen A.C."/>
            <person name="Tang Z."/>
            <person name="Sangal V."/>
            <person name="Tze-Tze L."/>
            <person name="Chu J."/>
            <person name="Guo M."/>
            <person name="Kirby R."/>
            <person name="Hoskisson P.A."/>
            <person name="Herron P.R."/>
            <person name="Hunter I.S."/>
        </authorList>
    </citation>
    <scope>NUCLEOTIDE SEQUENCE</scope>
    <source>
        <strain evidence="16">ATCC 10970</strain>
        <plasmid evidence="16">pSRP1</plasmid>
    </source>
</reference>
<dbReference type="CDD" id="cd09595">
    <property type="entry name" value="M1"/>
    <property type="match status" value="1"/>
</dbReference>
<feature type="domain" description="Peptidase M1 membrane alanine aminopeptidase" evidence="14">
    <location>
        <begin position="280"/>
        <end position="475"/>
    </location>
</feature>
<dbReference type="PRINTS" id="PR00756">
    <property type="entry name" value="ALADIPTASE"/>
</dbReference>
<dbReference type="EMBL" id="CP048262">
    <property type="protein sequence ID" value="QST86559.1"/>
    <property type="molecule type" value="Genomic_DNA"/>
</dbReference>
<dbReference type="InterPro" id="IPR001930">
    <property type="entry name" value="Peptidase_M1"/>
</dbReference>
<dbReference type="InterPro" id="IPR042097">
    <property type="entry name" value="Aminopeptidase_N-like_N_sf"/>
</dbReference>
<comment type="similarity">
    <text evidence="3">Belongs to the peptidase M1 family.</text>
</comment>
<dbReference type="GO" id="GO:0008237">
    <property type="term" value="F:metallopeptidase activity"/>
    <property type="evidence" value="ECO:0007669"/>
    <property type="project" value="UniProtKB-KW"/>
</dbReference>
<keyword evidence="7" id="KW-0479">Metal-binding</keyword>
<evidence type="ECO:0000256" key="3">
    <source>
        <dbReference type="ARBA" id="ARBA00010136"/>
    </source>
</evidence>
<sequence>MFSRPRKKALFTVSAAAVAGTIVAAVVAPSSKAGEPAGRVGAESAGDRLFPKLGNGGYDAGSYDVKFDYRPSTPKMDATVTMRATARQDLSRFSLDSAGQEIKSVSVQGARADFHTSNEKLTITPKSPVRKGQTFSVRTDYRADRSKNLPNPSWPSGVRYPMKHWVPTEDGFALMGQPDRAHLFFPGNDHPSDKARFTFRISTPKNLQAAANGSLISRRTAGDRTTYTFRTRHPIPTHVVQVAVGKYREVKQRGPHGLSIHSYVPADQYAQLKPVVGKTPAQVAWLEKEIGRPFPFEAYGMLAVKSPYNGVALETATLSTFSSLGLNRPAGQVEPVMAHELVHQYFGDAVSVRSWDDMWISEGHAHYYQKRYEAARGFSKIEEDMRTLYEHDAKERQESGPAGKLTSPSAVMFNTNAPGALMLHGLRNQVGDWTFRRIEQSFFDRYRNKAASTQDYIDVANKVSGRDLAPYIKSWLYDAKTPPMPGHPDWKSKP</sequence>
<evidence type="ECO:0000259" key="15">
    <source>
        <dbReference type="Pfam" id="PF17900"/>
    </source>
</evidence>
<evidence type="ECO:0000256" key="1">
    <source>
        <dbReference type="ARBA" id="ARBA00000098"/>
    </source>
</evidence>
<evidence type="ECO:0000256" key="7">
    <source>
        <dbReference type="ARBA" id="ARBA00022723"/>
    </source>
</evidence>
<keyword evidence="9" id="KW-0862">Zinc</keyword>
<dbReference type="Pfam" id="PF01433">
    <property type="entry name" value="Peptidase_M1"/>
    <property type="match status" value="1"/>
</dbReference>
<feature type="signal peptide" evidence="13">
    <location>
        <begin position="1"/>
        <end position="24"/>
    </location>
</feature>
<dbReference type="InterPro" id="IPR014782">
    <property type="entry name" value="Peptidase_M1_dom"/>
</dbReference>
<dbReference type="Proteomes" id="UP000011074">
    <property type="component" value="Plasmid pSRP1"/>
</dbReference>
<keyword evidence="6" id="KW-0645">Protease</keyword>
<dbReference type="SUPFAM" id="SSF63737">
    <property type="entry name" value="Leukotriene A4 hydrolase N-terminal domain"/>
    <property type="match status" value="1"/>
</dbReference>
<gene>
    <name evidence="16" type="ORF">SRIM_040710</name>
</gene>
<evidence type="ECO:0000256" key="13">
    <source>
        <dbReference type="SAM" id="SignalP"/>
    </source>
</evidence>
<accession>A0A8A1V3I5</accession>
<evidence type="ECO:0000259" key="14">
    <source>
        <dbReference type="Pfam" id="PF01433"/>
    </source>
</evidence>
<evidence type="ECO:0000313" key="16">
    <source>
        <dbReference type="EMBL" id="QST86559.1"/>
    </source>
</evidence>
<dbReference type="SUPFAM" id="SSF55486">
    <property type="entry name" value="Metalloproteases ('zincins'), catalytic domain"/>
    <property type="match status" value="1"/>
</dbReference>
<reference evidence="16" key="3">
    <citation type="journal article" date="2021" name="bioRxiv">
        <title>Bilateral symmetry of linear streptomycete chromosomes.</title>
        <authorList>
            <person name="Algora-Gallardo L."/>
            <person name="Schniete J.K."/>
            <person name="Mark D.R."/>
            <person name="Hunter I.S."/>
            <person name="Herron P.R."/>
        </authorList>
    </citation>
    <scope>NUCLEOTIDE SEQUENCE</scope>
    <source>
        <strain evidence="16">ATCC 10970</strain>
        <plasmid evidence="16">pSRP1</plasmid>
    </source>
</reference>
<dbReference type="RefSeq" id="WP_030185773.1">
    <property type="nucleotide sequence ID" value="NZ_CP048262.1"/>
</dbReference>
<reference evidence="16" key="2">
    <citation type="submission" date="2020-01" db="EMBL/GenBank/DDBJ databases">
        <authorList>
            <person name="Algora L."/>
            <person name="Schniete J.K."/>
            <person name="MacFadyen A."/>
            <person name="Hoskisson P.A."/>
            <person name="Hunter I.S."/>
            <person name="Herron P.R."/>
        </authorList>
    </citation>
    <scope>NUCLEOTIDE SEQUENCE</scope>
    <source>
        <strain evidence="16">ATCC 10970</strain>
        <plasmid evidence="16">pSRP1</plasmid>
    </source>
</reference>
<organism evidence="16 17">
    <name type="scientific">Streptomyces rimosus subsp. rimosus (strain ATCC 10970 / DSM 40260 / JCM 4667 / NRRL 2234)</name>
    <dbReference type="NCBI Taxonomy" id="1265868"/>
    <lineage>
        <taxon>Bacteria</taxon>
        <taxon>Bacillati</taxon>
        <taxon>Actinomycetota</taxon>
        <taxon>Actinomycetes</taxon>
        <taxon>Kitasatosporales</taxon>
        <taxon>Streptomycetaceae</taxon>
        <taxon>Streptomyces</taxon>
    </lineage>
</organism>
<evidence type="ECO:0000256" key="9">
    <source>
        <dbReference type="ARBA" id="ARBA00022833"/>
    </source>
</evidence>
<feature type="chain" id="PRO_5038657093" description="Aminopeptidase N" evidence="13">
    <location>
        <begin position="25"/>
        <end position="494"/>
    </location>
</feature>
<evidence type="ECO:0000256" key="11">
    <source>
        <dbReference type="ARBA" id="ARBA00029811"/>
    </source>
</evidence>
<evidence type="ECO:0000256" key="8">
    <source>
        <dbReference type="ARBA" id="ARBA00022801"/>
    </source>
</evidence>
<comment type="catalytic activity">
    <reaction evidence="1">
        <text>Release of an N-terminal amino acid, Xaa-|-Yaa- from a peptide, amide or arylamide. Xaa is preferably Ala, but may be most amino acids including Pro (slow action). When a terminal hydrophobic residue is followed by a prolyl residue, the two may be released as an intact Xaa-Pro dipeptide.</text>
        <dbReference type="EC" id="3.4.11.2"/>
    </reaction>
</comment>
<feature type="domain" description="Aminopeptidase N-like N-terminal" evidence="15">
    <location>
        <begin position="62"/>
        <end position="238"/>
    </location>
</feature>
<dbReference type="GeneID" id="66860448"/>
<geneLocation type="plasmid" evidence="16 17">
    <name>pSRP1</name>
</geneLocation>
<dbReference type="AlphaFoldDB" id="A0A8A1V3I5"/>
<dbReference type="InterPro" id="IPR045357">
    <property type="entry name" value="Aminopeptidase_N-like_N"/>
</dbReference>